<dbReference type="Bgee" id="ENSLOCG00000008985">
    <property type="expression patterns" value="Expressed in pharyngeal gill and 12 other cell types or tissues"/>
</dbReference>
<dbReference type="InterPro" id="IPR050281">
    <property type="entry name" value="Flavin_monoamine_oxidase"/>
</dbReference>
<accession>W5MRE0</accession>
<dbReference type="InterPro" id="IPR002937">
    <property type="entry name" value="Amino_oxidase"/>
</dbReference>
<organism evidence="5 6">
    <name type="scientific">Lepisosteus oculatus</name>
    <name type="common">Spotted gar</name>
    <dbReference type="NCBI Taxonomy" id="7918"/>
    <lineage>
        <taxon>Eukaryota</taxon>
        <taxon>Metazoa</taxon>
        <taxon>Chordata</taxon>
        <taxon>Craniata</taxon>
        <taxon>Vertebrata</taxon>
        <taxon>Euteleostomi</taxon>
        <taxon>Actinopterygii</taxon>
        <taxon>Neopterygii</taxon>
        <taxon>Holostei</taxon>
        <taxon>Semionotiformes</taxon>
        <taxon>Lepisosteidae</taxon>
        <taxon>Lepisosteus</taxon>
    </lineage>
</organism>
<keyword evidence="3" id="KW-0274">FAD</keyword>
<dbReference type="GO" id="GO:0005737">
    <property type="term" value="C:cytoplasm"/>
    <property type="evidence" value="ECO:0000318"/>
    <property type="project" value="GO_Central"/>
</dbReference>
<evidence type="ECO:0000313" key="6">
    <source>
        <dbReference type="Proteomes" id="UP000018468"/>
    </source>
</evidence>
<dbReference type="PANTHER" id="PTHR10742">
    <property type="entry name" value="FLAVIN MONOAMINE OXIDASE"/>
    <property type="match status" value="1"/>
</dbReference>
<feature type="domain" description="Amine oxidase" evidence="4">
    <location>
        <begin position="21"/>
        <end position="487"/>
    </location>
</feature>
<dbReference type="PANTHER" id="PTHR10742:SF377">
    <property type="entry name" value="SPERMINE OXIDASE-LIKE"/>
    <property type="match status" value="1"/>
</dbReference>
<reference evidence="5" key="2">
    <citation type="submission" date="2025-08" db="UniProtKB">
        <authorList>
            <consortium name="Ensembl"/>
        </authorList>
    </citation>
    <scope>IDENTIFICATION</scope>
</reference>
<dbReference type="InParanoid" id="W5MRE0"/>
<dbReference type="Ensembl" id="ENSLOCT00000010965.1">
    <property type="protein sequence ID" value="ENSLOCP00000010949.1"/>
    <property type="gene ID" value="ENSLOCG00000008985.1"/>
</dbReference>
<dbReference type="SUPFAM" id="SSF54373">
    <property type="entry name" value="FAD-linked reductases, C-terminal domain"/>
    <property type="match status" value="1"/>
</dbReference>
<dbReference type="HOGENOM" id="CLU_004498_2_3_1"/>
<sequence length="491" mass="54823">GTMSTNPISNTPKMVIVGAGLAGLTAATTLVKAGFQNVWILEAMDRPGGRIHTTRPFKTEIIEMGANWIHGQEQNPVFLLAQQHGLLAEETSSSVMCLPDSITPRDFFFHEHRRQLPSETVEKVCSFFTKLTSKAFNQELDNKYALKTLGDFLDEEFQASPLESLEDGPKIFEWCKRSECTDEASSSLYDVSAKDIGLYTALEGGFFTCLGPGGYQAVLDVILNSLPPGILICNKPVKRIRWGLDEAAHPVRIVCEDGLELQADHVIVTASLGVLQEQASVMFEPLLPERKMRAIERLGFGVVDKIYLKFTERFWPPDCAGIQLVWEEGPEDKNVYTSLLDGESWKKTWYKKICGFDIVARHPTVLCGWITGREAQYMEMLDEKAVGDVCVGLLRSFTGWNIPDPVCVLRSNWWENPYVRGSYTYIPSGIDAVKEQEDLSEPVPSAACNPQLKPLQVLFAGEATHVNFYTTTHGAYLSGVREAQRIINHYS</sequence>
<dbReference type="Proteomes" id="UP000018468">
    <property type="component" value="Linkage group LG12"/>
</dbReference>
<dbReference type="STRING" id="7918.ENSLOCP00000010949"/>
<comment type="cofactor">
    <cofactor evidence="1">
        <name>FAD</name>
        <dbReference type="ChEBI" id="CHEBI:57692"/>
    </cofactor>
</comment>
<protein>
    <submittedName>
        <fullName evidence="5">Zgc:66484</fullName>
    </submittedName>
</protein>
<dbReference type="eggNOG" id="KOG0685">
    <property type="taxonomic scope" value="Eukaryota"/>
</dbReference>
<dbReference type="GO" id="GO:0046592">
    <property type="term" value="F:polyamine oxidase activity"/>
    <property type="evidence" value="ECO:0000318"/>
    <property type="project" value="GO_Central"/>
</dbReference>
<reference evidence="5" key="3">
    <citation type="submission" date="2025-09" db="UniProtKB">
        <authorList>
            <consortium name="Ensembl"/>
        </authorList>
    </citation>
    <scope>IDENTIFICATION</scope>
</reference>
<name>W5MRE0_LEPOC</name>
<dbReference type="SUPFAM" id="SSF51905">
    <property type="entry name" value="FAD/NAD(P)-binding domain"/>
    <property type="match status" value="1"/>
</dbReference>
<dbReference type="OMA" id="ASQIGYY"/>
<evidence type="ECO:0000259" key="4">
    <source>
        <dbReference type="Pfam" id="PF01593"/>
    </source>
</evidence>
<dbReference type="Gene3D" id="3.50.50.60">
    <property type="entry name" value="FAD/NAD(P)-binding domain"/>
    <property type="match status" value="1"/>
</dbReference>
<keyword evidence="2" id="KW-0285">Flavoprotein</keyword>
<keyword evidence="6" id="KW-1185">Reference proteome</keyword>
<dbReference type="AlphaFoldDB" id="W5MRE0"/>
<dbReference type="InterPro" id="IPR036188">
    <property type="entry name" value="FAD/NAD-bd_sf"/>
</dbReference>
<proteinExistence type="predicted"/>
<dbReference type="Gene3D" id="3.90.660.10">
    <property type="match status" value="1"/>
</dbReference>
<evidence type="ECO:0000256" key="3">
    <source>
        <dbReference type="ARBA" id="ARBA00022827"/>
    </source>
</evidence>
<dbReference type="EMBL" id="AHAT01016274">
    <property type="status" value="NOT_ANNOTATED_CDS"/>
    <property type="molecule type" value="Genomic_DNA"/>
</dbReference>
<dbReference type="GeneTree" id="ENSGT00940000167133"/>
<dbReference type="Pfam" id="PF01593">
    <property type="entry name" value="Amino_oxidase"/>
    <property type="match status" value="1"/>
</dbReference>
<evidence type="ECO:0000256" key="1">
    <source>
        <dbReference type="ARBA" id="ARBA00001974"/>
    </source>
</evidence>
<reference evidence="6" key="1">
    <citation type="submission" date="2011-12" db="EMBL/GenBank/DDBJ databases">
        <title>The Draft Genome of Lepisosteus oculatus.</title>
        <authorList>
            <consortium name="The Broad Institute Genome Assembly &amp; Analysis Group"/>
            <consortium name="Computational R&amp;D Group"/>
            <consortium name="and Sequencing Platform"/>
            <person name="Di Palma F."/>
            <person name="Alfoldi J."/>
            <person name="Johnson J."/>
            <person name="Berlin A."/>
            <person name="Gnerre S."/>
            <person name="Jaffe D."/>
            <person name="MacCallum I."/>
            <person name="Young S."/>
            <person name="Walker B.J."/>
            <person name="Lander E.S."/>
            <person name="Lindblad-Toh K."/>
        </authorList>
    </citation>
    <scope>NUCLEOTIDE SEQUENCE [LARGE SCALE GENOMIC DNA]</scope>
</reference>
<evidence type="ECO:0000313" key="5">
    <source>
        <dbReference type="Ensembl" id="ENSLOCP00000010949.1"/>
    </source>
</evidence>
<evidence type="ECO:0000256" key="2">
    <source>
        <dbReference type="ARBA" id="ARBA00022630"/>
    </source>
</evidence>